<comment type="caution">
    <text evidence="1">The sequence shown here is derived from an EMBL/GenBank/DDBJ whole genome shotgun (WGS) entry which is preliminary data.</text>
</comment>
<name>A0A4Z2FXK2_9TELE</name>
<sequence>MKTGNGALPQRHDHPLASGDAVAAVADIASVADVASVASVAAVLSLILSGERVGVAPLSGRLSVELGGSGEDALEGLALKVAHAAHRAVVLADEVVEYDAGPLARGELRLPEVGDGAELDPVDPDLLAHGVVAQDVVALFGDSRRRVWRTEEETTAASRASAAA</sequence>
<dbReference type="AlphaFoldDB" id="A0A4Z2FXK2"/>
<dbReference type="Proteomes" id="UP000314294">
    <property type="component" value="Unassembled WGS sequence"/>
</dbReference>
<keyword evidence="2" id="KW-1185">Reference proteome</keyword>
<organism evidence="1 2">
    <name type="scientific">Liparis tanakae</name>
    <name type="common">Tanaka's snailfish</name>
    <dbReference type="NCBI Taxonomy" id="230148"/>
    <lineage>
        <taxon>Eukaryota</taxon>
        <taxon>Metazoa</taxon>
        <taxon>Chordata</taxon>
        <taxon>Craniata</taxon>
        <taxon>Vertebrata</taxon>
        <taxon>Euteleostomi</taxon>
        <taxon>Actinopterygii</taxon>
        <taxon>Neopterygii</taxon>
        <taxon>Teleostei</taxon>
        <taxon>Neoteleostei</taxon>
        <taxon>Acanthomorphata</taxon>
        <taxon>Eupercaria</taxon>
        <taxon>Perciformes</taxon>
        <taxon>Cottioidei</taxon>
        <taxon>Cottales</taxon>
        <taxon>Liparidae</taxon>
        <taxon>Liparis</taxon>
    </lineage>
</organism>
<protein>
    <submittedName>
        <fullName evidence="1">Uncharacterized protein</fullName>
    </submittedName>
</protein>
<dbReference type="EMBL" id="SRLO01000814">
    <property type="protein sequence ID" value="TNN45977.1"/>
    <property type="molecule type" value="Genomic_DNA"/>
</dbReference>
<gene>
    <name evidence="1" type="ORF">EYF80_043786</name>
</gene>
<evidence type="ECO:0000313" key="1">
    <source>
        <dbReference type="EMBL" id="TNN45977.1"/>
    </source>
</evidence>
<proteinExistence type="predicted"/>
<evidence type="ECO:0000313" key="2">
    <source>
        <dbReference type="Proteomes" id="UP000314294"/>
    </source>
</evidence>
<accession>A0A4Z2FXK2</accession>
<reference evidence="1 2" key="1">
    <citation type="submission" date="2019-03" db="EMBL/GenBank/DDBJ databases">
        <title>First draft genome of Liparis tanakae, snailfish: a comprehensive survey of snailfish specific genes.</title>
        <authorList>
            <person name="Kim W."/>
            <person name="Song I."/>
            <person name="Jeong J.-H."/>
            <person name="Kim D."/>
            <person name="Kim S."/>
            <person name="Ryu S."/>
            <person name="Song J.Y."/>
            <person name="Lee S.K."/>
        </authorList>
    </citation>
    <scope>NUCLEOTIDE SEQUENCE [LARGE SCALE GENOMIC DNA]</scope>
    <source>
        <tissue evidence="1">Muscle</tissue>
    </source>
</reference>